<protein>
    <submittedName>
        <fullName evidence="1">Uncharacterized protein</fullName>
    </submittedName>
</protein>
<sequence length="147" mass="15957">MSEGLVAATKVLAVQTSIEPPTVRLSPDRCIVQLGPVALTVAWLRNGTDVPAAGQLLCIVWRGVIAPRGEHAPERRGWRQVPATPQSVWEETCLPSATSEATWHWHPESLEREGYASLELAGRCIEQLRTALEALLQDAPIDSGSTT</sequence>
<dbReference type="KEGG" id="ggr:HKW67_18795"/>
<dbReference type="Proteomes" id="UP000500938">
    <property type="component" value="Chromosome"/>
</dbReference>
<accession>A0A6M4IYU0</accession>
<dbReference type="EMBL" id="CP053085">
    <property type="protein sequence ID" value="QJR37411.1"/>
    <property type="molecule type" value="Genomic_DNA"/>
</dbReference>
<reference evidence="1 2" key="1">
    <citation type="submission" date="2020-05" db="EMBL/GenBank/DDBJ databases">
        <title>Complete genome sequence of Gemmatimonas greenlandica TET16.</title>
        <authorList>
            <person name="Zeng Y."/>
        </authorList>
    </citation>
    <scope>NUCLEOTIDE SEQUENCE [LARGE SCALE GENOMIC DNA]</scope>
    <source>
        <strain evidence="1 2">TET16</strain>
    </source>
</reference>
<keyword evidence="2" id="KW-1185">Reference proteome</keyword>
<evidence type="ECO:0000313" key="1">
    <source>
        <dbReference type="EMBL" id="QJR37411.1"/>
    </source>
</evidence>
<dbReference type="AlphaFoldDB" id="A0A6M4IYU0"/>
<evidence type="ECO:0000313" key="2">
    <source>
        <dbReference type="Proteomes" id="UP000500938"/>
    </source>
</evidence>
<gene>
    <name evidence="1" type="ORF">HKW67_18795</name>
</gene>
<name>A0A6M4IYU0_9BACT</name>
<organism evidence="1 2">
    <name type="scientific">Gemmatimonas groenlandica</name>
    <dbReference type="NCBI Taxonomy" id="2732249"/>
    <lineage>
        <taxon>Bacteria</taxon>
        <taxon>Pseudomonadati</taxon>
        <taxon>Gemmatimonadota</taxon>
        <taxon>Gemmatimonadia</taxon>
        <taxon>Gemmatimonadales</taxon>
        <taxon>Gemmatimonadaceae</taxon>
        <taxon>Gemmatimonas</taxon>
    </lineage>
</organism>
<dbReference type="RefSeq" id="WP_171226846.1">
    <property type="nucleotide sequence ID" value="NZ_CP053085.1"/>
</dbReference>
<proteinExistence type="predicted"/>